<protein>
    <submittedName>
        <fullName evidence="2">Helix-turn-helix transcriptional regulator</fullName>
    </submittedName>
</protein>
<dbReference type="EMBL" id="JAWDID010000060">
    <property type="protein sequence ID" value="MDU0343174.1"/>
    <property type="molecule type" value="Genomic_DNA"/>
</dbReference>
<evidence type="ECO:0000313" key="2">
    <source>
        <dbReference type="EMBL" id="MDU0343174.1"/>
    </source>
</evidence>
<feature type="domain" description="HTH cro/C1-type" evidence="1">
    <location>
        <begin position="8"/>
        <end position="40"/>
    </location>
</feature>
<dbReference type="InterPro" id="IPR010982">
    <property type="entry name" value="Lambda_DNA-bd_dom_sf"/>
</dbReference>
<dbReference type="Proteomes" id="UP001254257">
    <property type="component" value="Unassembled WGS sequence"/>
</dbReference>
<gene>
    <name evidence="2" type="ORF">RKE40_25045</name>
</gene>
<proteinExistence type="predicted"/>
<dbReference type="Gene3D" id="1.10.260.40">
    <property type="entry name" value="lambda repressor-like DNA-binding domains"/>
    <property type="match status" value="1"/>
</dbReference>
<dbReference type="CDD" id="cd00093">
    <property type="entry name" value="HTH_XRE"/>
    <property type="match status" value="1"/>
</dbReference>
<evidence type="ECO:0000313" key="3">
    <source>
        <dbReference type="Proteomes" id="UP001254257"/>
    </source>
</evidence>
<sequence length="77" mass="8492">MLTPQQCRAARGGLDWTRAELAQRAGVSLSTVANFEQEKRGTYRPNLDAMRRALEEGGARFTEEGCVCFNQNEGAAE</sequence>
<keyword evidence="3" id="KW-1185">Reference proteome</keyword>
<dbReference type="PROSITE" id="PS50943">
    <property type="entry name" value="HTH_CROC1"/>
    <property type="match status" value="1"/>
</dbReference>
<dbReference type="SUPFAM" id="SSF47413">
    <property type="entry name" value="lambda repressor-like DNA-binding domains"/>
    <property type="match status" value="1"/>
</dbReference>
<comment type="caution">
    <text evidence="2">The sequence shown here is derived from an EMBL/GenBank/DDBJ whole genome shotgun (WGS) entry which is preliminary data.</text>
</comment>
<dbReference type="Pfam" id="PF01381">
    <property type="entry name" value="HTH_3"/>
    <property type="match status" value="1"/>
</dbReference>
<dbReference type="InterPro" id="IPR001387">
    <property type="entry name" value="Cro/C1-type_HTH"/>
</dbReference>
<name>A0ABU3SEK2_9HYPH</name>
<evidence type="ECO:0000259" key="1">
    <source>
        <dbReference type="PROSITE" id="PS50943"/>
    </source>
</evidence>
<dbReference type="RefSeq" id="WP_316020913.1">
    <property type="nucleotide sequence ID" value="NZ_JAWDID010000060.1"/>
</dbReference>
<reference evidence="2 3" key="1">
    <citation type="submission" date="2023-09" db="EMBL/GenBank/DDBJ databases">
        <title>Whole genome shotgun sequencing (WGS) of Bosea sp. ZW T0_25, isolated from stored onions (Allium cepa).</title>
        <authorList>
            <person name="Stoll D.A."/>
            <person name="Huch M."/>
        </authorList>
    </citation>
    <scope>NUCLEOTIDE SEQUENCE [LARGE SCALE GENOMIC DNA]</scope>
    <source>
        <strain evidence="2 3">ZW T0_25</strain>
    </source>
</reference>
<accession>A0ABU3SEK2</accession>
<organism evidence="2 3">
    <name type="scientific">Bosea rubneri</name>
    <dbReference type="NCBI Taxonomy" id="3075434"/>
    <lineage>
        <taxon>Bacteria</taxon>
        <taxon>Pseudomonadati</taxon>
        <taxon>Pseudomonadota</taxon>
        <taxon>Alphaproteobacteria</taxon>
        <taxon>Hyphomicrobiales</taxon>
        <taxon>Boseaceae</taxon>
        <taxon>Bosea</taxon>
    </lineage>
</organism>